<evidence type="ECO:0000256" key="5">
    <source>
        <dbReference type="ARBA" id="ARBA00022777"/>
    </source>
</evidence>
<dbReference type="PANTHER" id="PTHR24363:SF0">
    <property type="entry name" value="SERINE_THREONINE KINASE LIKE DOMAIN CONTAINING 1"/>
    <property type="match status" value="1"/>
</dbReference>
<reference evidence="12 13" key="1">
    <citation type="journal article" date="2020" name="ISME J.">
        <title>Comparative genomics reveals insights into cyanobacterial evolution and habitat adaptation.</title>
        <authorList>
            <person name="Chen M.Y."/>
            <person name="Teng W.K."/>
            <person name="Zhao L."/>
            <person name="Hu C.X."/>
            <person name="Zhou Y.K."/>
            <person name="Han B.P."/>
            <person name="Song L.R."/>
            <person name="Shu W.S."/>
        </authorList>
    </citation>
    <scope>NUCLEOTIDE SEQUENCE [LARGE SCALE GENOMIC DNA]</scope>
    <source>
        <strain evidence="12 13">FACHB-119</strain>
    </source>
</reference>
<dbReference type="Pfam" id="PF00069">
    <property type="entry name" value="Pkinase"/>
    <property type="match status" value="1"/>
</dbReference>
<name>A0ABR8DCQ8_9NOST</name>
<feature type="repeat" description="TPR" evidence="9">
    <location>
        <begin position="459"/>
        <end position="492"/>
    </location>
</feature>
<feature type="domain" description="Protein kinase" evidence="11">
    <location>
        <begin position="35"/>
        <end position="317"/>
    </location>
</feature>
<evidence type="ECO:0000256" key="8">
    <source>
        <dbReference type="ARBA" id="ARBA00048679"/>
    </source>
</evidence>
<dbReference type="InterPro" id="IPR011009">
    <property type="entry name" value="Kinase-like_dom_sf"/>
</dbReference>
<evidence type="ECO:0000256" key="6">
    <source>
        <dbReference type="ARBA" id="ARBA00022840"/>
    </source>
</evidence>
<dbReference type="Gene3D" id="1.25.40.10">
    <property type="entry name" value="Tetratricopeptide repeat domain"/>
    <property type="match status" value="2"/>
</dbReference>
<comment type="catalytic activity">
    <reaction evidence="7">
        <text>L-threonyl-[protein] + ATP = O-phospho-L-threonyl-[protein] + ADP + H(+)</text>
        <dbReference type="Rhea" id="RHEA:46608"/>
        <dbReference type="Rhea" id="RHEA-COMP:11060"/>
        <dbReference type="Rhea" id="RHEA-COMP:11605"/>
        <dbReference type="ChEBI" id="CHEBI:15378"/>
        <dbReference type="ChEBI" id="CHEBI:30013"/>
        <dbReference type="ChEBI" id="CHEBI:30616"/>
        <dbReference type="ChEBI" id="CHEBI:61977"/>
        <dbReference type="ChEBI" id="CHEBI:456216"/>
        <dbReference type="EC" id="2.7.11.1"/>
    </reaction>
</comment>
<evidence type="ECO:0000256" key="9">
    <source>
        <dbReference type="PROSITE-ProRule" id="PRU00339"/>
    </source>
</evidence>
<evidence type="ECO:0000256" key="3">
    <source>
        <dbReference type="ARBA" id="ARBA00022679"/>
    </source>
</evidence>
<evidence type="ECO:0000256" key="2">
    <source>
        <dbReference type="ARBA" id="ARBA00022527"/>
    </source>
</evidence>
<keyword evidence="3" id="KW-0808">Transferase</keyword>
<dbReference type="PANTHER" id="PTHR24363">
    <property type="entry name" value="SERINE/THREONINE PROTEIN KINASE"/>
    <property type="match status" value="1"/>
</dbReference>
<dbReference type="PROSITE" id="PS50005">
    <property type="entry name" value="TPR"/>
    <property type="match status" value="1"/>
</dbReference>
<sequence>MSCYCINPFCEIRENADDADNCNSCGTPLLINGRIRLLRPLRELNYDPHVRVEVWEVDDMGTKWDTERRNRVMKVLKWGSEKIIELFERESKILRRLDHPGIARSTMDDFFIVVPNGFPLTLRCLVMDKVEGEDLHKWIQSNGKISQSQALDWMQQMMEILDYIHHREVFHRDIKPSNIVLQPDGKLVLVDFGGARRITDTYLAKLSASGGTSTSMSNYEITAVVSPGYTPLEQINGKAVPQSDFYSLARTFACLATGKPLIKISTDEKTGQLHWRKHAPQIEKSLADLIDEMMAPFPAQRPKTTEIILYRLKNLTLESKIQKITRSKSFLISAILILIGLGGLGIFKVVLPAIANGLVSEGQKLEVEGKPEQAQSFFQWAIILNSKIRQNISNFYFEKAGRNFKDLELTKAYYEKVIKYNPQDIDAYRNLALVCKYLNQSDCVFNQYKEAIKIKPNDWQLHYELGDMYDEFNKYELAENQYNIAIKLNEKAVPVINNLSRIKNIKEKYKEAETLALKGLELTNEAKIKTTLYKNLGWAKLGQKDYIQANRYLQMSRELDPTRTDTYCLLAQVQTAMGDKANAKISWDVCMSTESNLPEVMMWRQQLLNRLLDKL</sequence>
<dbReference type="Gene3D" id="1.10.510.10">
    <property type="entry name" value="Transferase(Phosphotransferase) domain 1"/>
    <property type="match status" value="1"/>
</dbReference>
<keyword evidence="9" id="KW-0802">TPR repeat</keyword>
<organism evidence="12 13">
    <name type="scientific">Anabaena azotica FACHB-119</name>
    <dbReference type="NCBI Taxonomy" id="947527"/>
    <lineage>
        <taxon>Bacteria</taxon>
        <taxon>Bacillati</taxon>
        <taxon>Cyanobacteriota</taxon>
        <taxon>Cyanophyceae</taxon>
        <taxon>Nostocales</taxon>
        <taxon>Nostocaceae</taxon>
        <taxon>Anabaena</taxon>
        <taxon>Anabaena azotica</taxon>
    </lineage>
</organism>
<keyword evidence="5 12" id="KW-0418">Kinase</keyword>
<dbReference type="Proteomes" id="UP000661112">
    <property type="component" value="Unassembled WGS sequence"/>
</dbReference>
<dbReference type="InterPro" id="IPR011990">
    <property type="entry name" value="TPR-like_helical_dom_sf"/>
</dbReference>
<comment type="catalytic activity">
    <reaction evidence="8">
        <text>L-seryl-[protein] + ATP = O-phospho-L-seryl-[protein] + ADP + H(+)</text>
        <dbReference type="Rhea" id="RHEA:17989"/>
        <dbReference type="Rhea" id="RHEA-COMP:9863"/>
        <dbReference type="Rhea" id="RHEA-COMP:11604"/>
        <dbReference type="ChEBI" id="CHEBI:15378"/>
        <dbReference type="ChEBI" id="CHEBI:29999"/>
        <dbReference type="ChEBI" id="CHEBI:30616"/>
        <dbReference type="ChEBI" id="CHEBI:83421"/>
        <dbReference type="ChEBI" id="CHEBI:456216"/>
        <dbReference type="EC" id="2.7.11.1"/>
    </reaction>
</comment>
<dbReference type="GO" id="GO:0016301">
    <property type="term" value="F:kinase activity"/>
    <property type="evidence" value="ECO:0007669"/>
    <property type="project" value="UniProtKB-KW"/>
</dbReference>
<comment type="caution">
    <text evidence="12">The sequence shown here is derived from an EMBL/GenBank/DDBJ whole genome shotgun (WGS) entry which is preliminary data.</text>
</comment>
<dbReference type="CDD" id="cd14014">
    <property type="entry name" value="STKc_PknB_like"/>
    <property type="match status" value="1"/>
</dbReference>
<dbReference type="InterPro" id="IPR019734">
    <property type="entry name" value="TPR_rpt"/>
</dbReference>
<protein>
    <recommendedName>
        <fullName evidence="1">non-specific serine/threonine protein kinase</fullName>
        <ecNumber evidence="1">2.7.11.1</ecNumber>
    </recommendedName>
</protein>
<dbReference type="SUPFAM" id="SSF56112">
    <property type="entry name" value="Protein kinase-like (PK-like)"/>
    <property type="match status" value="1"/>
</dbReference>
<keyword evidence="13" id="KW-1185">Reference proteome</keyword>
<evidence type="ECO:0000256" key="10">
    <source>
        <dbReference type="SAM" id="Phobius"/>
    </source>
</evidence>
<dbReference type="RefSeq" id="WP_190479405.1">
    <property type="nucleotide sequence ID" value="NZ_JACJSG010000066.1"/>
</dbReference>
<evidence type="ECO:0000256" key="1">
    <source>
        <dbReference type="ARBA" id="ARBA00012513"/>
    </source>
</evidence>
<dbReference type="PROSITE" id="PS00108">
    <property type="entry name" value="PROTEIN_KINASE_ST"/>
    <property type="match status" value="1"/>
</dbReference>
<evidence type="ECO:0000256" key="4">
    <source>
        <dbReference type="ARBA" id="ARBA00022741"/>
    </source>
</evidence>
<proteinExistence type="predicted"/>
<dbReference type="InterPro" id="IPR000719">
    <property type="entry name" value="Prot_kinase_dom"/>
</dbReference>
<keyword evidence="10" id="KW-0812">Transmembrane</keyword>
<evidence type="ECO:0000256" key="7">
    <source>
        <dbReference type="ARBA" id="ARBA00047899"/>
    </source>
</evidence>
<gene>
    <name evidence="12" type="ORF">H6G83_31185</name>
</gene>
<accession>A0ABR8DCQ8</accession>
<dbReference type="InterPro" id="IPR008271">
    <property type="entry name" value="Ser/Thr_kinase_AS"/>
</dbReference>
<dbReference type="NCBIfam" id="NF045510">
    <property type="entry name" value="4Cys_prefix_kin"/>
    <property type="match status" value="1"/>
</dbReference>
<dbReference type="SMART" id="SM00028">
    <property type="entry name" value="TPR"/>
    <property type="match status" value="6"/>
</dbReference>
<dbReference type="SUPFAM" id="SSF48452">
    <property type="entry name" value="TPR-like"/>
    <property type="match status" value="1"/>
</dbReference>
<keyword evidence="2" id="KW-0723">Serine/threonine-protein kinase</keyword>
<dbReference type="SMART" id="SM00220">
    <property type="entry name" value="S_TKc"/>
    <property type="match status" value="1"/>
</dbReference>
<dbReference type="PROSITE" id="PS50011">
    <property type="entry name" value="PROTEIN_KINASE_DOM"/>
    <property type="match status" value="1"/>
</dbReference>
<feature type="transmembrane region" description="Helical" evidence="10">
    <location>
        <begin position="330"/>
        <end position="351"/>
    </location>
</feature>
<keyword evidence="6" id="KW-0067">ATP-binding</keyword>
<dbReference type="EC" id="2.7.11.1" evidence="1"/>
<evidence type="ECO:0000259" key="11">
    <source>
        <dbReference type="PROSITE" id="PS50011"/>
    </source>
</evidence>
<evidence type="ECO:0000313" key="12">
    <source>
        <dbReference type="EMBL" id="MBD2505015.1"/>
    </source>
</evidence>
<keyword evidence="10" id="KW-0472">Membrane</keyword>
<dbReference type="EMBL" id="JACJSG010000066">
    <property type="protein sequence ID" value="MBD2505015.1"/>
    <property type="molecule type" value="Genomic_DNA"/>
</dbReference>
<keyword evidence="10" id="KW-1133">Transmembrane helix</keyword>
<evidence type="ECO:0000313" key="13">
    <source>
        <dbReference type="Proteomes" id="UP000661112"/>
    </source>
</evidence>
<keyword evidence="4" id="KW-0547">Nucleotide-binding</keyword>